<name>A0A835YQA2_9STRA</name>
<feature type="compositionally biased region" description="Basic and acidic residues" evidence="2">
    <location>
        <begin position="118"/>
        <end position="127"/>
    </location>
</feature>
<evidence type="ECO:0000256" key="2">
    <source>
        <dbReference type="SAM" id="MobiDB-lite"/>
    </source>
</evidence>
<accession>A0A835YQA2</accession>
<evidence type="ECO:0000256" key="1">
    <source>
        <dbReference type="ARBA" id="ARBA00007129"/>
    </source>
</evidence>
<feature type="region of interest" description="Disordered" evidence="2">
    <location>
        <begin position="117"/>
        <end position="146"/>
    </location>
</feature>
<dbReference type="AlphaFoldDB" id="A0A835YQA2"/>
<keyword evidence="5" id="KW-1185">Reference proteome</keyword>
<dbReference type="PRINTS" id="PR01573">
    <property type="entry name" value="SUPERTUBBY"/>
</dbReference>
<sequence>MTTNSVANSSIVIEKAIQQLEVWEKEAGRSADRAAAMVLQLLVASKGQLITHANRQRLLGWVERRTEMADVVTGELSDAITRLKARLDFSYFPGAAWGSAAEAEAADAARALEAAFGGERRDSRVNSEDLPTTPNGAETDDEQGEVGGVWSAEGSSEAGGLPTLLEGIESDSGFLLQAAHKTTRTCTIVQRSRSRLRCYYNMALQEQIALPTPPPCDNMCINAAAAVSVKFRVCAHLPSPPPAGSHSGPGSETSTPPMSDLSAVGAKRPSLLALRLGPQKDPLMENTRFLLSTRRGRGGKPMAVSHMWNTSGVWKDKQAMAKVTVQPGPAAAAGATHVSRLLSEKRAAVAGSALIGSAIAVNVVTDASSRLLSITAVIPDPQDEPSPASTDEASLLAVLQLATAAGAPPPGFLLLQSKKPRWSAWQGCHTLCFERGAQRVREPSRKNISVVLAPGASASRGELAGKGAAAVASAWDMDDQQSEALRSAPVVLQMGKLADDYFSLDFNYPLSPFQAFVLAMSAFDG</sequence>
<reference evidence="4" key="1">
    <citation type="submission" date="2021-02" db="EMBL/GenBank/DDBJ databases">
        <title>First Annotated Genome of the Yellow-green Alga Tribonema minus.</title>
        <authorList>
            <person name="Mahan K.M."/>
        </authorList>
    </citation>
    <scope>NUCLEOTIDE SEQUENCE</scope>
    <source>
        <strain evidence="4">UTEX B ZZ1240</strain>
    </source>
</reference>
<dbReference type="InterPro" id="IPR025659">
    <property type="entry name" value="Tubby-like_C"/>
</dbReference>
<dbReference type="PANTHER" id="PTHR16517">
    <property type="entry name" value="TUBBY-RELATED"/>
    <property type="match status" value="1"/>
</dbReference>
<dbReference type="Pfam" id="PF01167">
    <property type="entry name" value="Tub"/>
    <property type="match status" value="1"/>
</dbReference>
<evidence type="ECO:0000313" key="4">
    <source>
        <dbReference type="EMBL" id="KAG5178663.1"/>
    </source>
</evidence>
<dbReference type="Gene3D" id="3.20.90.10">
    <property type="entry name" value="Tubby Protein, Chain A"/>
    <property type="match status" value="1"/>
</dbReference>
<feature type="region of interest" description="Disordered" evidence="2">
    <location>
        <begin position="240"/>
        <end position="263"/>
    </location>
</feature>
<dbReference type="OrthoDB" id="8775810at2759"/>
<dbReference type="InterPro" id="IPR000007">
    <property type="entry name" value="Tubby_C"/>
</dbReference>
<evidence type="ECO:0000313" key="5">
    <source>
        <dbReference type="Proteomes" id="UP000664859"/>
    </source>
</evidence>
<organism evidence="4 5">
    <name type="scientific">Tribonema minus</name>
    <dbReference type="NCBI Taxonomy" id="303371"/>
    <lineage>
        <taxon>Eukaryota</taxon>
        <taxon>Sar</taxon>
        <taxon>Stramenopiles</taxon>
        <taxon>Ochrophyta</taxon>
        <taxon>PX clade</taxon>
        <taxon>Xanthophyceae</taxon>
        <taxon>Tribonematales</taxon>
        <taxon>Tribonemataceae</taxon>
        <taxon>Tribonema</taxon>
    </lineage>
</organism>
<comment type="similarity">
    <text evidence="1">Belongs to the TUB family.</text>
</comment>
<protein>
    <recommendedName>
        <fullName evidence="3">Tubby C-terminal domain-containing protein</fullName>
    </recommendedName>
</protein>
<dbReference type="PANTHER" id="PTHR16517:SF7">
    <property type="entry name" value="PROTEIN KING TUBBY"/>
    <property type="match status" value="1"/>
</dbReference>
<dbReference type="Proteomes" id="UP000664859">
    <property type="component" value="Unassembled WGS sequence"/>
</dbReference>
<dbReference type="EMBL" id="JAFCMP010000514">
    <property type="protein sequence ID" value="KAG5178663.1"/>
    <property type="molecule type" value="Genomic_DNA"/>
</dbReference>
<comment type="caution">
    <text evidence="4">The sequence shown here is derived from an EMBL/GenBank/DDBJ whole genome shotgun (WGS) entry which is preliminary data.</text>
</comment>
<feature type="domain" description="Tubby C-terminal" evidence="3">
    <location>
        <begin position="395"/>
        <end position="524"/>
    </location>
</feature>
<evidence type="ECO:0000259" key="3">
    <source>
        <dbReference type="Pfam" id="PF01167"/>
    </source>
</evidence>
<proteinExistence type="inferred from homology"/>
<dbReference type="SUPFAM" id="SSF54518">
    <property type="entry name" value="Tubby C-terminal domain-like"/>
    <property type="match status" value="1"/>
</dbReference>
<gene>
    <name evidence="4" type="ORF">JKP88DRAFT_261389</name>
</gene>